<feature type="region of interest" description="Disordered" evidence="1">
    <location>
        <begin position="1"/>
        <end position="25"/>
    </location>
</feature>
<evidence type="ECO:0000313" key="2">
    <source>
        <dbReference type="EMBL" id="CAK9075258.1"/>
    </source>
</evidence>
<keyword evidence="4" id="KW-1185">Reference proteome</keyword>
<dbReference type="EMBL" id="CAXAMM010036080">
    <property type="protein sequence ID" value="CAK9075258.1"/>
    <property type="molecule type" value="Genomic_DNA"/>
</dbReference>
<sequence>MMRRSSSSACGELSTTTPATGGDTGIFTLDSGKFIVFYEKKTLTLLALLAVFKVIKGAPNIPDMVLNFHA</sequence>
<feature type="non-terminal residue" evidence="3">
    <location>
        <position position="70"/>
    </location>
</feature>
<feature type="compositionally biased region" description="Polar residues" evidence="1">
    <location>
        <begin position="1"/>
        <end position="19"/>
    </location>
</feature>
<protein>
    <submittedName>
        <fullName evidence="3">Uncharacterized protein</fullName>
    </submittedName>
</protein>
<proteinExistence type="predicted"/>
<reference evidence="3 4" key="1">
    <citation type="submission" date="2024-02" db="EMBL/GenBank/DDBJ databases">
        <authorList>
            <person name="Chen Y."/>
            <person name="Shah S."/>
            <person name="Dougan E. K."/>
            <person name="Thang M."/>
            <person name="Chan C."/>
        </authorList>
    </citation>
    <scope>NUCLEOTIDE SEQUENCE [LARGE SCALE GENOMIC DNA]</scope>
</reference>
<evidence type="ECO:0000256" key="1">
    <source>
        <dbReference type="SAM" id="MobiDB-lite"/>
    </source>
</evidence>
<accession>A0ABP0PKL8</accession>
<organism evidence="3 4">
    <name type="scientific">Durusdinium trenchii</name>
    <dbReference type="NCBI Taxonomy" id="1381693"/>
    <lineage>
        <taxon>Eukaryota</taxon>
        <taxon>Sar</taxon>
        <taxon>Alveolata</taxon>
        <taxon>Dinophyceae</taxon>
        <taxon>Suessiales</taxon>
        <taxon>Symbiodiniaceae</taxon>
        <taxon>Durusdinium</taxon>
    </lineage>
</organism>
<name>A0ABP0PKL8_9DINO</name>
<evidence type="ECO:0000313" key="3">
    <source>
        <dbReference type="EMBL" id="CAK9075275.1"/>
    </source>
</evidence>
<evidence type="ECO:0000313" key="4">
    <source>
        <dbReference type="Proteomes" id="UP001642464"/>
    </source>
</evidence>
<comment type="caution">
    <text evidence="3">The sequence shown here is derived from an EMBL/GenBank/DDBJ whole genome shotgun (WGS) entry which is preliminary data.</text>
</comment>
<dbReference type="Proteomes" id="UP001642464">
    <property type="component" value="Unassembled WGS sequence"/>
</dbReference>
<gene>
    <name evidence="2" type="ORF">SCF082_LOCUS36500</name>
    <name evidence="3" type="ORF">SCF082_LOCUS36503</name>
</gene>
<dbReference type="EMBL" id="CAXAMM010036091">
    <property type="protein sequence ID" value="CAK9075275.1"/>
    <property type="molecule type" value="Genomic_DNA"/>
</dbReference>